<keyword evidence="7" id="KW-1015">Disulfide bond</keyword>
<evidence type="ECO:0000259" key="11">
    <source>
        <dbReference type="SMART" id="SM01360"/>
    </source>
</evidence>
<evidence type="ECO:0000313" key="12">
    <source>
        <dbReference type="Ensembl" id="ENSOKIP00005107416.1"/>
    </source>
</evidence>
<reference evidence="12" key="1">
    <citation type="submission" date="2025-08" db="UniProtKB">
        <authorList>
            <consortium name="Ensembl"/>
        </authorList>
    </citation>
    <scope>IDENTIFICATION</scope>
</reference>
<dbReference type="Proteomes" id="UP000694557">
    <property type="component" value="Unassembled WGS sequence"/>
</dbReference>
<evidence type="ECO:0000256" key="6">
    <source>
        <dbReference type="ARBA" id="ARBA00022900"/>
    </source>
</evidence>
<gene>
    <name evidence="12" type="primary">LOC109905596</name>
</gene>
<keyword evidence="3" id="KW-0964">Secreted</keyword>
<dbReference type="Pfam" id="PF17789">
    <property type="entry name" value="MG4"/>
    <property type="match status" value="1"/>
</dbReference>
<evidence type="ECO:0000256" key="3">
    <source>
        <dbReference type="ARBA" id="ARBA00022525"/>
    </source>
</evidence>
<dbReference type="GO" id="GO:0005615">
    <property type="term" value="C:extracellular space"/>
    <property type="evidence" value="ECO:0007669"/>
    <property type="project" value="InterPro"/>
</dbReference>
<dbReference type="Gene3D" id="1.50.10.20">
    <property type="match status" value="1"/>
</dbReference>
<reference evidence="12" key="2">
    <citation type="submission" date="2025-09" db="UniProtKB">
        <authorList>
            <consortium name="Ensembl"/>
        </authorList>
    </citation>
    <scope>IDENTIFICATION</scope>
</reference>
<evidence type="ECO:0000256" key="5">
    <source>
        <dbReference type="ARBA" id="ARBA00022729"/>
    </source>
</evidence>
<dbReference type="SMART" id="SM01359">
    <property type="entry name" value="A2M_N_2"/>
    <property type="match status" value="1"/>
</dbReference>
<comment type="subcellular location">
    <subcellularLocation>
        <location evidence="1">Secreted</location>
    </subcellularLocation>
</comment>
<dbReference type="Pfam" id="PF07678">
    <property type="entry name" value="TED_complement"/>
    <property type="match status" value="1"/>
</dbReference>
<evidence type="ECO:0000256" key="1">
    <source>
        <dbReference type="ARBA" id="ARBA00004613"/>
    </source>
</evidence>
<dbReference type="InterPro" id="IPR001599">
    <property type="entry name" value="Macroglobln_a2"/>
</dbReference>
<feature type="chain" id="PRO_5034892836" description="Alpha-2-macroglobulin-like" evidence="9">
    <location>
        <begin position="24"/>
        <end position="1322"/>
    </location>
</feature>
<keyword evidence="13" id="KW-1185">Reference proteome</keyword>
<accession>A0A8C7N7B9</accession>
<name>A0A8C7N7B9_ONCKI</name>
<dbReference type="InterPro" id="IPR011626">
    <property type="entry name" value="Alpha-macroglobulin_TED"/>
</dbReference>
<organism evidence="12 13">
    <name type="scientific">Oncorhynchus kisutch</name>
    <name type="common">Coho salmon</name>
    <name type="synonym">Salmo kisutch</name>
    <dbReference type="NCBI Taxonomy" id="8019"/>
    <lineage>
        <taxon>Eukaryota</taxon>
        <taxon>Metazoa</taxon>
        <taxon>Chordata</taxon>
        <taxon>Craniata</taxon>
        <taxon>Vertebrata</taxon>
        <taxon>Euteleostomi</taxon>
        <taxon>Actinopterygii</taxon>
        <taxon>Neopterygii</taxon>
        <taxon>Teleostei</taxon>
        <taxon>Protacanthopterygii</taxon>
        <taxon>Salmoniformes</taxon>
        <taxon>Salmonidae</taxon>
        <taxon>Salmoninae</taxon>
        <taxon>Oncorhynchus</taxon>
    </lineage>
</organism>
<keyword evidence="4" id="KW-0646">Protease inhibitor</keyword>
<dbReference type="Pfam" id="PF00207">
    <property type="entry name" value="A2M"/>
    <property type="match status" value="1"/>
</dbReference>
<dbReference type="GO" id="GO:0007399">
    <property type="term" value="P:nervous system development"/>
    <property type="evidence" value="ECO:0007669"/>
    <property type="project" value="UniProtKB-ARBA"/>
</dbReference>
<sequence>MVPSGLQVWRWVLFACFHWLCVCQETPRPVYMVAIPAVIQAGSEAKLCASLLQPNETLVMTISLIANEQIKILLQESSDQEFHRCFQFQAPHVESEEVQHFKVKVQGETFQSTEERMVMIKPYKPMTFVQTDKPIYNPGHTGNFTQSQYSISLVENNRIGQWVNTTSNGNILQLSYPLNSEAPVGTYAIVVWIGENKIYHRFKVEKYVLPKFEIKMNLTDEISVVQEEYKVQVCATYTYGQPVPGKAEVELCRPLGHNILIPIRIDEKNPEGVPDYTPPCHKESIEMDQTGCASHVFNMSIFTEDAGQKMLIDRLSFNAKVEEEGTGITQSKEKHIELSYVIGKLTFVDTPKIYEHGSTIEGKINVVHFNNTPIADMLVYLLEEKTWSSHLLQNLTTDSHGTASFSVNTTSMAKENFNLIVSMRSPQVYCTGYRVPYFQRGHHILSLIQPIAPHSKTSSSLAIQKMAKPLACGEEVSITIQYAIVGETVPKGSVDVIYLALSRGVIVQHGHMKVTVQQGTTEGEVTLKLAVVPEMAPVVQVLVYSMLPSETVIAHSMNFPTEKCFRHKVSVEFSPSQAVPGEENTLQLSAQPGSLCGLSAVDQSVHILEPGKRLNADKVTELGVVNINGHTVPPYKQLFYSHHRTMDRLLVAQSGTAGGLAPPPPIQTVRTFFPETWIWDLVEVGKSGTVDMTLTVPDTITTWETEAFCLAPGGFGLAPPVELTVFQPFFLELTLPYSIIRGEHFELKATVFNYLSKCIMVSVTPAHSLDYTLTPLKDVQYSSCLCANGRKTFSWTMAPSILGVMNVSVSAEAVQSHAACDNEIVNVPERGRIDTVTQSLLVKAEGTEKTDTYNWLLCPTGVTMTEEVELQLPKNVVDGSDRISLSVLGDILGRALKNLDGLLQMPYGCGEQNMALLAPNIYILEYLRNTEQLTPAIRDKAIKFLTSGYQRQLNYKHVDGAYSTFGQGSGNTWLTAFVLRSFGKAKSFIYIDPVKTEQTKTWLERLQGEHGCFIRLGKLFNNRMKGGVTDEVTLTAYITASMLELNMSVSDPVVYRSLSCLRNSTSDLSNTYTTALLAYTFTLAGDMETRAQLLQHLDTIALQEGGFLHWTQTSSETSASLAVEISSYVLLASLSASPMSTTDLGYASRIVRWLVRQQNAYGGFSSTQDTVVALQALALYSTRVYSREGASTVTVHSPSGEHLFEVNQNNKLLYQERALQDTEGKYSVEVKGSACASVQVSEYTPPNTKVQDMDLYITVNFKHLRSVVWLDSWFMKCKFFPYVLKCIFLDRLVSLTCSSLLPRWRSTTTSLLLLTAQRSVSR</sequence>
<dbReference type="CDD" id="cd02897">
    <property type="entry name" value="A2M_2"/>
    <property type="match status" value="1"/>
</dbReference>
<keyword evidence="6" id="KW-0722">Serine protease inhibitor</keyword>
<feature type="domain" description="Alpha-2-macroglobulin bait region" evidence="10">
    <location>
        <begin position="461"/>
        <end position="608"/>
    </location>
</feature>
<keyword evidence="5 9" id="KW-0732">Signal</keyword>
<dbReference type="FunFam" id="2.60.40.10:FF:000312">
    <property type="entry name" value="Alpha-2-macroglobulin like 1"/>
    <property type="match status" value="1"/>
</dbReference>
<comment type="similarity">
    <text evidence="2">Belongs to the protease inhibitor I39 (alpha-2-macroglobulin) family.</text>
</comment>
<dbReference type="PANTHER" id="PTHR11412">
    <property type="entry name" value="MACROGLOBULIN / COMPLEMENT"/>
    <property type="match status" value="1"/>
</dbReference>
<dbReference type="InterPro" id="IPR041555">
    <property type="entry name" value="MG3"/>
</dbReference>
<evidence type="ECO:0000256" key="4">
    <source>
        <dbReference type="ARBA" id="ARBA00022690"/>
    </source>
</evidence>
<evidence type="ECO:0000256" key="9">
    <source>
        <dbReference type="SAM" id="SignalP"/>
    </source>
</evidence>
<dbReference type="Gene3D" id="2.60.40.1940">
    <property type="match status" value="1"/>
</dbReference>
<dbReference type="Gene3D" id="2.20.130.20">
    <property type="match status" value="1"/>
</dbReference>
<evidence type="ECO:0000256" key="2">
    <source>
        <dbReference type="ARBA" id="ARBA00010952"/>
    </source>
</evidence>
<proteinExistence type="inferred from homology"/>
<dbReference type="SUPFAM" id="SSF81296">
    <property type="entry name" value="E set domains"/>
    <property type="match status" value="1"/>
</dbReference>
<dbReference type="SUPFAM" id="SSF48239">
    <property type="entry name" value="Terpenoid cyclases/Protein prenyltransferases"/>
    <property type="match status" value="1"/>
</dbReference>
<feature type="signal peptide" evidence="9">
    <location>
        <begin position="1"/>
        <end position="23"/>
    </location>
</feature>
<evidence type="ECO:0000313" key="13">
    <source>
        <dbReference type="Proteomes" id="UP000694557"/>
    </source>
</evidence>
<evidence type="ECO:0008006" key="14">
    <source>
        <dbReference type="Google" id="ProtNLM"/>
    </source>
</evidence>
<dbReference type="PANTHER" id="PTHR11412:SF150">
    <property type="entry name" value="ALPHA-2-MACROGLOBULIN-RELATED"/>
    <property type="match status" value="1"/>
</dbReference>
<evidence type="ECO:0000256" key="7">
    <source>
        <dbReference type="ARBA" id="ARBA00023157"/>
    </source>
</evidence>
<dbReference type="InterPro" id="IPR019742">
    <property type="entry name" value="MacrogloblnA2_CS"/>
</dbReference>
<feature type="domain" description="Alpha-2-macroglobulin" evidence="11">
    <location>
        <begin position="676"/>
        <end position="765"/>
    </location>
</feature>
<dbReference type="InterPro" id="IPR047565">
    <property type="entry name" value="Alpha-macroglob_thiol-ester_cl"/>
</dbReference>
<dbReference type="InterPro" id="IPR041813">
    <property type="entry name" value="A2M_TED"/>
</dbReference>
<evidence type="ECO:0000256" key="8">
    <source>
        <dbReference type="ARBA" id="ARBA00023180"/>
    </source>
</evidence>
<dbReference type="GO" id="GO:0004867">
    <property type="term" value="F:serine-type endopeptidase inhibitor activity"/>
    <property type="evidence" value="ECO:0007669"/>
    <property type="project" value="UniProtKB-KW"/>
</dbReference>
<dbReference type="Pfam" id="PF17791">
    <property type="entry name" value="MG3"/>
    <property type="match status" value="1"/>
</dbReference>
<dbReference type="Ensembl" id="ENSOKIT00005115117.1">
    <property type="protein sequence ID" value="ENSOKIP00005107416.1"/>
    <property type="gene ID" value="ENSOKIG00005047016.1"/>
</dbReference>
<protein>
    <recommendedName>
        <fullName evidence="14">Alpha-2-macroglobulin-like</fullName>
    </recommendedName>
</protein>
<dbReference type="Gene3D" id="2.60.120.1540">
    <property type="match status" value="1"/>
</dbReference>
<dbReference type="Pfam" id="PF07703">
    <property type="entry name" value="A2M_BRD"/>
    <property type="match status" value="1"/>
</dbReference>
<dbReference type="Gene3D" id="2.60.40.1930">
    <property type="match status" value="2"/>
</dbReference>
<dbReference type="InterPro" id="IPR013783">
    <property type="entry name" value="Ig-like_fold"/>
</dbReference>
<dbReference type="FunFam" id="1.50.10.20:FF:000001">
    <property type="entry name" value="CD109 isoform 1"/>
    <property type="match status" value="1"/>
</dbReference>
<dbReference type="Gene3D" id="6.20.50.160">
    <property type="match status" value="1"/>
</dbReference>
<evidence type="ECO:0000259" key="10">
    <source>
        <dbReference type="SMART" id="SM01359"/>
    </source>
</evidence>
<dbReference type="SMART" id="SM01419">
    <property type="entry name" value="Thiol-ester_cl"/>
    <property type="match status" value="1"/>
</dbReference>
<dbReference type="InterPro" id="IPR011625">
    <property type="entry name" value="A2M_N_BRD"/>
</dbReference>
<dbReference type="InterPro" id="IPR050473">
    <property type="entry name" value="A2M/Complement_sys"/>
</dbReference>
<dbReference type="SMART" id="SM01360">
    <property type="entry name" value="A2M"/>
    <property type="match status" value="1"/>
</dbReference>
<dbReference type="PROSITE" id="PS00477">
    <property type="entry name" value="ALPHA_2_MACROGLOBULIN"/>
    <property type="match status" value="1"/>
</dbReference>
<dbReference type="GeneTree" id="ENSGT00940000162996"/>
<dbReference type="InterPro" id="IPR014756">
    <property type="entry name" value="Ig_E-set"/>
</dbReference>
<dbReference type="InterPro" id="IPR008930">
    <property type="entry name" value="Terpenoid_cyclase/PrenylTrfase"/>
</dbReference>
<dbReference type="Gene3D" id="2.60.40.10">
    <property type="entry name" value="Immunoglobulins"/>
    <property type="match status" value="2"/>
</dbReference>
<keyword evidence="8" id="KW-0325">Glycoprotein</keyword>
<dbReference type="InterPro" id="IPR040839">
    <property type="entry name" value="MG4"/>
</dbReference>